<organism evidence="1 2">
    <name type="scientific">Embleya scabrispora</name>
    <dbReference type="NCBI Taxonomy" id="159449"/>
    <lineage>
        <taxon>Bacteria</taxon>
        <taxon>Bacillati</taxon>
        <taxon>Actinomycetota</taxon>
        <taxon>Actinomycetes</taxon>
        <taxon>Kitasatosporales</taxon>
        <taxon>Streptomycetaceae</taxon>
        <taxon>Embleya</taxon>
    </lineage>
</organism>
<dbReference type="RefSeq" id="WP_078977331.1">
    <property type="nucleotide sequence ID" value="NZ_MWQN01000001.1"/>
</dbReference>
<keyword evidence="2" id="KW-1185">Reference proteome</keyword>
<dbReference type="AlphaFoldDB" id="A0A1T3P258"/>
<sequence length="118" mass="12758">MNATARAARHHTRQAIRTNRARRTATRAVATGLATAADHLTAAGIEPASAKRFAGAFSRGVEPTATTAGRIKLRGRVTKRVTVKLYDLPAFVARALVYRPKDRTAAATFERLAYRLAA</sequence>
<comment type="caution">
    <text evidence="1">The sequence shown here is derived from an EMBL/GenBank/DDBJ whole genome shotgun (WGS) entry which is preliminary data.</text>
</comment>
<evidence type="ECO:0000313" key="2">
    <source>
        <dbReference type="Proteomes" id="UP000190037"/>
    </source>
</evidence>
<accession>A0A1T3P258</accession>
<dbReference type="OrthoDB" id="4316243at2"/>
<reference evidence="1 2" key="1">
    <citation type="submission" date="2017-03" db="EMBL/GenBank/DDBJ databases">
        <title>Draft genome sequence of Streptomyces scabrisporus NF3, endophyte isolated from Amphipterygium adstringens.</title>
        <authorList>
            <person name="Vazquez M."/>
            <person name="Ceapa C.D."/>
            <person name="Rodriguez Luna D."/>
            <person name="Sanchez Esquivel S."/>
        </authorList>
    </citation>
    <scope>NUCLEOTIDE SEQUENCE [LARGE SCALE GENOMIC DNA]</scope>
    <source>
        <strain evidence="1 2">NF3</strain>
    </source>
</reference>
<evidence type="ECO:0000313" key="1">
    <source>
        <dbReference type="EMBL" id="OPC83032.1"/>
    </source>
</evidence>
<proteinExistence type="predicted"/>
<gene>
    <name evidence="1" type="ORF">B4N89_20685</name>
</gene>
<protein>
    <submittedName>
        <fullName evidence="1">Uncharacterized protein</fullName>
    </submittedName>
</protein>
<dbReference type="STRING" id="159449.B4N89_20685"/>
<dbReference type="EMBL" id="MWQN01000001">
    <property type="protein sequence ID" value="OPC83032.1"/>
    <property type="molecule type" value="Genomic_DNA"/>
</dbReference>
<dbReference type="Proteomes" id="UP000190037">
    <property type="component" value="Unassembled WGS sequence"/>
</dbReference>
<name>A0A1T3P258_9ACTN</name>